<name>A0ABP1FSY3_9CHLO</name>
<keyword evidence="4" id="KW-1185">Reference proteome</keyword>
<reference evidence="3 4" key="1">
    <citation type="submission" date="2024-06" db="EMBL/GenBank/DDBJ databases">
        <authorList>
            <person name="Kraege A."/>
            <person name="Thomma B."/>
        </authorList>
    </citation>
    <scope>NUCLEOTIDE SEQUENCE [LARGE SCALE GENOMIC DNA]</scope>
</reference>
<gene>
    <name evidence="3" type="primary">g3919</name>
    <name evidence="3" type="ORF">VP750_LOCUS3344</name>
</gene>
<feature type="domain" description="Right handed beta helix" evidence="2">
    <location>
        <begin position="61"/>
        <end position="142"/>
    </location>
</feature>
<accession>A0ABP1FSY3</accession>
<dbReference type="EMBL" id="CAXHTA020000005">
    <property type="protein sequence ID" value="CAL5221685.1"/>
    <property type="molecule type" value="Genomic_DNA"/>
</dbReference>
<dbReference type="InterPro" id="IPR006626">
    <property type="entry name" value="PbH1"/>
</dbReference>
<organism evidence="3 4">
    <name type="scientific">Coccomyxa viridis</name>
    <dbReference type="NCBI Taxonomy" id="1274662"/>
    <lineage>
        <taxon>Eukaryota</taxon>
        <taxon>Viridiplantae</taxon>
        <taxon>Chlorophyta</taxon>
        <taxon>core chlorophytes</taxon>
        <taxon>Trebouxiophyceae</taxon>
        <taxon>Trebouxiophyceae incertae sedis</taxon>
        <taxon>Coccomyxaceae</taxon>
        <taxon>Coccomyxa</taxon>
    </lineage>
</organism>
<evidence type="ECO:0000313" key="3">
    <source>
        <dbReference type="EMBL" id="CAL5221685.1"/>
    </source>
</evidence>
<dbReference type="PANTHER" id="PTHR22990:SF15">
    <property type="entry name" value="F-BOX ONLY PROTEIN 10"/>
    <property type="match status" value="1"/>
</dbReference>
<protein>
    <submittedName>
        <fullName evidence="3">G3919 protein</fullName>
    </submittedName>
</protein>
<dbReference type="Pfam" id="PF13229">
    <property type="entry name" value="Beta_helix"/>
    <property type="match status" value="1"/>
</dbReference>
<dbReference type="InterPro" id="IPR039448">
    <property type="entry name" value="Beta_helix"/>
</dbReference>
<comment type="caution">
    <text evidence="3">The sequence shown here is derived from an EMBL/GenBank/DDBJ whole genome shotgun (WGS) entry which is preliminary data.</text>
</comment>
<evidence type="ECO:0000313" key="4">
    <source>
        <dbReference type="Proteomes" id="UP001497392"/>
    </source>
</evidence>
<dbReference type="SUPFAM" id="SSF51126">
    <property type="entry name" value="Pectin lyase-like"/>
    <property type="match status" value="1"/>
</dbReference>
<dbReference type="SMART" id="SM00710">
    <property type="entry name" value="PbH1"/>
    <property type="match status" value="4"/>
</dbReference>
<dbReference type="Gene3D" id="2.160.20.10">
    <property type="entry name" value="Single-stranded right-handed beta-helix, Pectin lyase-like"/>
    <property type="match status" value="1"/>
</dbReference>
<proteinExistence type="predicted"/>
<evidence type="ECO:0000256" key="1">
    <source>
        <dbReference type="ARBA" id="ARBA00022737"/>
    </source>
</evidence>
<dbReference type="PANTHER" id="PTHR22990">
    <property type="entry name" value="F-BOX ONLY PROTEIN"/>
    <property type="match status" value="1"/>
</dbReference>
<dbReference type="Proteomes" id="UP001497392">
    <property type="component" value="Unassembled WGS sequence"/>
</dbReference>
<keyword evidence="1" id="KW-0677">Repeat</keyword>
<dbReference type="InterPro" id="IPR051550">
    <property type="entry name" value="SCF-Subunits/Alg-Epimerases"/>
</dbReference>
<evidence type="ECO:0000259" key="2">
    <source>
        <dbReference type="Pfam" id="PF13229"/>
    </source>
</evidence>
<dbReference type="InterPro" id="IPR012334">
    <property type="entry name" value="Pectin_lyas_fold"/>
</dbReference>
<dbReference type="InterPro" id="IPR011050">
    <property type="entry name" value="Pectin_lyase_fold/virulence"/>
</dbReference>
<sequence>MDLMVWYKSIGEAIKSVSDGTTINIGPGTYRERIILDGPSITLQASPEGSDVTIIHETEKPYEATVYATSGNCTLKGLKIAHRSPSVANNYAVFAQGANLTLEDCDIISATGSGIGLEGGQLTVSGCRIHRCKQHGIALFNSLEDVEGHALVRNTSVSDNGLEGVLVRDGASLEADTVKAIHNAGHGFNLSGGSGAFRSCTSSANGKGAVLMGNDFESKSAQRQIASQ</sequence>